<feature type="signal peptide" evidence="2">
    <location>
        <begin position="1"/>
        <end position="19"/>
    </location>
</feature>
<evidence type="ECO:0000256" key="1">
    <source>
        <dbReference type="SAM" id="MobiDB-lite"/>
    </source>
</evidence>
<keyword evidence="4" id="KW-1185">Reference proteome</keyword>
<keyword evidence="2" id="KW-0732">Signal</keyword>
<reference evidence="3 4" key="2">
    <citation type="submission" date="2024-06" db="EMBL/GenBank/DDBJ databases">
        <title>Caproicibacterium argilliputei sp. nov, a novel caproic acid producing anaerobic bacterium isolated from pit mud.</title>
        <authorList>
            <person name="Xia S."/>
        </authorList>
    </citation>
    <scope>NUCLEOTIDE SEQUENCE [LARGE SCALE GENOMIC DNA]</scope>
    <source>
        <strain evidence="3 4">ZCY20-5</strain>
    </source>
</reference>
<dbReference type="EMBL" id="CP135996">
    <property type="protein sequence ID" value="WOC32180.1"/>
    <property type="molecule type" value="Genomic_DNA"/>
</dbReference>
<evidence type="ECO:0000256" key="2">
    <source>
        <dbReference type="SAM" id="SignalP"/>
    </source>
</evidence>
<dbReference type="InterPro" id="IPR010897">
    <property type="entry name" value="Spore_II_P"/>
</dbReference>
<evidence type="ECO:0000313" key="3">
    <source>
        <dbReference type="EMBL" id="WOC32180.1"/>
    </source>
</evidence>
<proteinExistence type="predicted"/>
<feature type="region of interest" description="Disordered" evidence="1">
    <location>
        <begin position="91"/>
        <end position="113"/>
    </location>
</feature>
<dbReference type="RefSeq" id="WP_275844239.1">
    <property type="nucleotide sequence ID" value="NZ_CP135996.1"/>
</dbReference>
<organism evidence="3 4">
    <name type="scientific">Caproicibacterium argilliputei</name>
    <dbReference type="NCBI Taxonomy" id="3030016"/>
    <lineage>
        <taxon>Bacteria</taxon>
        <taxon>Bacillati</taxon>
        <taxon>Bacillota</taxon>
        <taxon>Clostridia</taxon>
        <taxon>Eubacteriales</taxon>
        <taxon>Oscillospiraceae</taxon>
        <taxon>Caproicibacterium</taxon>
    </lineage>
</organism>
<dbReference type="AlphaFoldDB" id="A0AA97D7V1"/>
<dbReference type="Proteomes" id="UP001300604">
    <property type="component" value="Chromosome"/>
</dbReference>
<dbReference type="Pfam" id="PF07454">
    <property type="entry name" value="SpoIIP"/>
    <property type="match status" value="1"/>
</dbReference>
<feature type="compositionally biased region" description="Polar residues" evidence="1">
    <location>
        <begin position="97"/>
        <end position="113"/>
    </location>
</feature>
<feature type="chain" id="PRO_5041678597" evidence="2">
    <location>
        <begin position="20"/>
        <end position="366"/>
    </location>
</feature>
<gene>
    <name evidence="3" type="ORF">PXC00_13470</name>
</gene>
<protein>
    <submittedName>
        <fullName evidence="3">Stage II sporulation protein P</fullName>
    </submittedName>
</protein>
<reference evidence="4" key="1">
    <citation type="submission" date="2024-06" db="EMBL/GenBank/DDBJ databases">
        <title>Caproicibacterium argilliputei sp. nov, a novel caproic acid producing anaerobic bacterium isolated from pit mud.</title>
        <authorList>
            <person name="Zeng C."/>
        </authorList>
    </citation>
    <scope>NUCLEOTIDE SEQUENCE [LARGE SCALE GENOMIC DNA]</scope>
    <source>
        <strain evidence="4">ZCY20-5</strain>
    </source>
</reference>
<accession>A0AA97D7V1</accession>
<name>A0AA97D7V1_9FIRM</name>
<dbReference type="NCBIfam" id="TIGR02867">
    <property type="entry name" value="spore_II_P"/>
    <property type="match status" value="1"/>
</dbReference>
<dbReference type="PROSITE" id="PS51257">
    <property type="entry name" value="PROKAR_LIPOPROTEIN"/>
    <property type="match status" value="1"/>
</dbReference>
<evidence type="ECO:0000313" key="4">
    <source>
        <dbReference type="Proteomes" id="UP001300604"/>
    </source>
</evidence>
<dbReference type="KEGG" id="carl:PXC00_13470"/>
<sequence length="366" mass="38416">MNVKIKAVGTVLMAVAACACVVARFPSITAQESALAAAGFILPTGAVQALQHGIADTAVSSKQPAVSSAAPVSRSSSASDSSSVVSSPAASAATSSLPTGSGATQQLPDKSLGNQILETDISDTGEEQDGIRVKNANKNHTLDVASVLKEKPPLNIKLDGTPMVLIYHTHTTEAFAGVTRSRDLTKSVVAVGNAIAKSLQAAGIGVVHDTTVHDYPAFNGSYTRSAKTMAKNLAKYPSIQVTLDIHRDTMTSKSGTRYKPTVLVNGKRACQIMIISGCDDDGSLGFPNWEQNLRLAVRLQKGASQMFPHLMRPLNFGSTRYNEQVTPGSLLCEFGTEVNTLDEATYSGALFGQVLAQQLKVLAQGQ</sequence>